<dbReference type="OrthoDB" id="100177at2"/>
<proteinExistence type="predicted"/>
<evidence type="ECO:0008006" key="4">
    <source>
        <dbReference type="Google" id="ProtNLM"/>
    </source>
</evidence>
<dbReference type="SUPFAM" id="SSF48452">
    <property type="entry name" value="TPR-like"/>
    <property type="match status" value="1"/>
</dbReference>
<evidence type="ECO:0000256" key="1">
    <source>
        <dbReference type="SAM" id="Phobius"/>
    </source>
</evidence>
<organism evidence="2 3">
    <name type="scientific">Phyllobacterium sophorae</name>
    <dbReference type="NCBI Taxonomy" id="1520277"/>
    <lineage>
        <taxon>Bacteria</taxon>
        <taxon>Pseudomonadati</taxon>
        <taxon>Pseudomonadota</taxon>
        <taxon>Alphaproteobacteria</taxon>
        <taxon>Hyphomicrobiales</taxon>
        <taxon>Phyllobacteriaceae</taxon>
        <taxon>Phyllobacterium</taxon>
    </lineage>
</organism>
<evidence type="ECO:0000313" key="3">
    <source>
        <dbReference type="Proteomes" id="UP000241764"/>
    </source>
</evidence>
<keyword evidence="1" id="KW-1133">Transmembrane helix</keyword>
<reference evidence="3" key="1">
    <citation type="submission" date="2017-11" db="EMBL/GenBank/DDBJ databases">
        <authorList>
            <person name="Kuznetsova I."/>
            <person name="Sazanova A."/>
            <person name="Chirak E."/>
            <person name="Safronova V."/>
            <person name="Willems A."/>
        </authorList>
    </citation>
    <scope>NUCLEOTIDE SEQUENCE [LARGE SCALE GENOMIC DNA]</scope>
    <source>
        <strain evidence="3">CCBAU 03422</strain>
    </source>
</reference>
<dbReference type="InterPro" id="IPR011990">
    <property type="entry name" value="TPR-like_helical_dom_sf"/>
</dbReference>
<accession>A0A2P7BI85</accession>
<keyword evidence="1" id="KW-0812">Transmembrane</keyword>
<comment type="caution">
    <text evidence="2">The sequence shown here is derived from an EMBL/GenBank/DDBJ whole genome shotgun (WGS) entry which is preliminary data.</text>
</comment>
<dbReference type="Proteomes" id="UP000241764">
    <property type="component" value="Unassembled WGS sequence"/>
</dbReference>
<sequence>MEVDANVDLPETEGVTELEAQMELDRLLADSQFHSTERNRNFLRFVAKEMFEGRGGAVKAYTIAVDVFGRPSSFDPTTDPIVRIEATRLRASLAQYYESRAEEGSVRIELPRGRYIPVFTKAPPQGDNLDDVDAADEPRFEGLYSGWWNTASKRSFIVSVIAVAAAFVTIWLVSAKSPVFSDKPSVAVEMKLAGNQTDIEAGLIRDYLMIALSQFQTLKLAAGQTPDVVAAGAAQAAPGPLSFNSAQRTTSPYHVILKYHPADADRAVWWQIVNPVTGEALHSGVERVLVDKKSETDVRRELVTNLATRFAGTRGAINSIELARELTAPTFGNGCILRSAVAVEQFNPDELWEAKTCLDATLLAAPNDPDVNAELAIVLLELEAPEVSAELTARALALANRSVTLAPTSDRASYAQMLALFRTGQMEAAFASGYRAMSLNPNNSVIPARLGSLLFAHGRWAEGAGLAIKAGMIENVPNTDTGLTLALDAYRRGEFAEALLRVQQMGRSDNYVANILEIAASGQLEEAGSAKDAAHRVSSYREHFWTSFRADMTARHYVPALIDQLAAGLIKAGVPLPRPVADAAN</sequence>
<keyword evidence="1" id="KW-0472">Membrane</keyword>
<gene>
    <name evidence="2" type="ORF">CU103_06155</name>
</gene>
<name>A0A2P7BI85_9HYPH</name>
<dbReference type="EMBL" id="PGGM01000002">
    <property type="protein sequence ID" value="PSH66167.1"/>
    <property type="molecule type" value="Genomic_DNA"/>
</dbReference>
<dbReference type="AlphaFoldDB" id="A0A2P7BI85"/>
<dbReference type="Gene3D" id="1.25.40.10">
    <property type="entry name" value="Tetratricopeptide repeat domain"/>
    <property type="match status" value="1"/>
</dbReference>
<feature type="transmembrane region" description="Helical" evidence="1">
    <location>
        <begin position="156"/>
        <end position="174"/>
    </location>
</feature>
<keyword evidence="3" id="KW-1185">Reference proteome</keyword>
<evidence type="ECO:0000313" key="2">
    <source>
        <dbReference type="EMBL" id="PSH66167.1"/>
    </source>
</evidence>
<protein>
    <recommendedName>
        <fullName evidence="4">Adenylate cyclase</fullName>
    </recommendedName>
</protein>
<dbReference type="RefSeq" id="WP_106663031.1">
    <property type="nucleotide sequence ID" value="NZ_PGGM01000002.1"/>
</dbReference>